<reference evidence="1" key="1">
    <citation type="submission" date="2019-08" db="EMBL/GenBank/DDBJ databases">
        <authorList>
            <person name="Kucharzyk K."/>
            <person name="Murdoch R.W."/>
            <person name="Higgins S."/>
            <person name="Loffler F."/>
        </authorList>
    </citation>
    <scope>NUCLEOTIDE SEQUENCE</scope>
</reference>
<dbReference type="EMBL" id="VSSQ01000761">
    <property type="protein sequence ID" value="MPM00922.1"/>
    <property type="molecule type" value="Genomic_DNA"/>
</dbReference>
<proteinExistence type="predicted"/>
<name>A0A644WAZ7_9ZZZZ</name>
<gene>
    <name evidence="1" type="ORF">SDC9_47155</name>
</gene>
<comment type="caution">
    <text evidence="1">The sequence shown here is derived from an EMBL/GenBank/DDBJ whole genome shotgun (WGS) entry which is preliminary data.</text>
</comment>
<organism evidence="1">
    <name type="scientific">bioreactor metagenome</name>
    <dbReference type="NCBI Taxonomy" id="1076179"/>
    <lineage>
        <taxon>unclassified sequences</taxon>
        <taxon>metagenomes</taxon>
        <taxon>ecological metagenomes</taxon>
    </lineage>
</organism>
<dbReference type="AlphaFoldDB" id="A0A644WAZ7"/>
<accession>A0A644WAZ7</accession>
<evidence type="ECO:0000313" key="1">
    <source>
        <dbReference type="EMBL" id="MPM00922.1"/>
    </source>
</evidence>
<protein>
    <submittedName>
        <fullName evidence="1">Uncharacterized protein</fullName>
    </submittedName>
</protein>
<sequence length="219" mass="25555">MNCNELGNLIQQKAELNNLVSENTHQAFNIFKEVSKEIVSELNKNFPTINGKFENKGDFEFKLSFGSDTLVFILHTNIFEFPRLHEVMKLPYIKEDVKRSYCGMINIYNFLSDSFDYHRDLDIGYLIGRVFINKENHYFIEGKREVGLMYTSFHKAVIEKDSIYNIIVSSMQYVNNFDLLTPPFDEVKITTVGEIQSNLSTKKQITGKRLGFEFKQDKD</sequence>